<accession>A0ABQ3MBB0</accession>
<comment type="caution">
    <text evidence="1">The sequence shown here is derived from an EMBL/GenBank/DDBJ whole genome shotgun (WGS) entry which is preliminary data.</text>
</comment>
<sequence length="109" mass="11860">MALARKRSRRIIVDGTVYRWRVRHKPTYCQGLAWTPLSYAVEHFDSAGTVLVVKTSQPHPSNWINAPTAPVRPADVANSIRTALAAGWSSSCPGKPFVVDQSAGFVSAP</sequence>
<reference evidence="2" key="1">
    <citation type="journal article" date="2019" name="Int. J. Syst. Evol. Microbiol.">
        <title>The Global Catalogue of Microorganisms (GCM) 10K type strain sequencing project: providing services to taxonomists for standard genome sequencing and annotation.</title>
        <authorList>
            <consortium name="The Broad Institute Genomics Platform"/>
            <consortium name="The Broad Institute Genome Sequencing Center for Infectious Disease"/>
            <person name="Wu L."/>
            <person name="Ma J."/>
        </authorList>
    </citation>
    <scope>NUCLEOTIDE SEQUENCE [LARGE SCALE GENOMIC DNA]</scope>
    <source>
        <strain evidence="2">CGMCC 4.7367</strain>
    </source>
</reference>
<organism evidence="1 2">
    <name type="scientific">Lentzea cavernae</name>
    <dbReference type="NCBI Taxonomy" id="2020703"/>
    <lineage>
        <taxon>Bacteria</taxon>
        <taxon>Bacillati</taxon>
        <taxon>Actinomycetota</taxon>
        <taxon>Actinomycetes</taxon>
        <taxon>Pseudonocardiales</taxon>
        <taxon>Pseudonocardiaceae</taxon>
        <taxon>Lentzea</taxon>
    </lineage>
</organism>
<name>A0ABQ3MBB0_9PSEU</name>
<dbReference type="Proteomes" id="UP000605568">
    <property type="component" value="Unassembled WGS sequence"/>
</dbReference>
<proteinExistence type="predicted"/>
<gene>
    <name evidence="1" type="ORF">GCM10017774_26130</name>
</gene>
<evidence type="ECO:0000313" key="2">
    <source>
        <dbReference type="Proteomes" id="UP000605568"/>
    </source>
</evidence>
<protein>
    <submittedName>
        <fullName evidence="1">Uncharacterized protein</fullName>
    </submittedName>
</protein>
<dbReference type="RefSeq" id="WP_191298132.1">
    <property type="nucleotide sequence ID" value="NZ_BNAR01000003.1"/>
</dbReference>
<dbReference type="EMBL" id="BNAR01000003">
    <property type="protein sequence ID" value="GHH37432.1"/>
    <property type="molecule type" value="Genomic_DNA"/>
</dbReference>
<keyword evidence="2" id="KW-1185">Reference proteome</keyword>
<evidence type="ECO:0000313" key="1">
    <source>
        <dbReference type="EMBL" id="GHH37432.1"/>
    </source>
</evidence>